<dbReference type="GO" id="GO:0046975">
    <property type="term" value="F:histone H3K36 methyltransferase activity"/>
    <property type="evidence" value="ECO:0007669"/>
    <property type="project" value="TreeGrafter"/>
</dbReference>
<dbReference type="Proteomes" id="UP000092461">
    <property type="component" value="Unassembled WGS sequence"/>
</dbReference>
<dbReference type="EMBL" id="AJWK01006654">
    <property type="status" value="NOT_ANNOTATED_CDS"/>
    <property type="molecule type" value="Genomic_DNA"/>
</dbReference>
<dbReference type="GO" id="GO:0035861">
    <property type="term" value="C:site of double-strand break"/>
    <property type="evidence" value="ECO:0007669"/>
    <property type="project" value="TreeGrafter"/>
</dbReference>
<dbReference type="GO" id="GO:0000793">
    <property type="term" value="C:condensed chromosome"/>
    <property type="evidence" value="ECO:0007669"/>
    <property type="project" value="TreeGrafter"/>
</dbReference>
<protein>
    <recommendedName>
        <fullName evidence="1">Mos1 transposase HTH domain-containing protein</fullName>
    </recommendedName>
</protein>
<dbReference type="GO" id="GO:0015074">
    <property type="term" value="P:DNA integration"/>
    <property type="evidence" value="ECO:0007669"/>
    <property type="project" value="TreeGrafter"/>
</dbReference>
<dbReference type="GO" id="GO:0044547">
    <property type="term" value="F:DNA topoisomerase binding"/>
    <property type="evidence" value="ECO:0007669"/>
    <property type="project" value="TreeGrafter"/>
</dbReference>
<dbReference type="GO" id="GO:0042800">
    <property type="term" value="F:histone H3K4 methyltransferase activity"/>
    <property type="evidence" value="ECO:0007669"/>
    <property type="project" value="TreeGrafter"/>
</dbReference>
<dbReference type="Gene3D" id="1.10.10.1450">
    <property type="match status" value="1"/>
</dbReference>
<dbReference type="GO" id="GO:0003697">
    <property type="term" value="F:single-stranded DNA binding"/>
    <property type="evidence" value="ECO:0007669"/>
    <property type="project" value="TreeGrafter"/>
</dbReference>
<evidence type="ECO:0000313" key="3">
    <source>
        <dbReference type="Proteomes" id="UP000092461"/>
    </source>
</evidence>
<dbReference type="InterPro" id="IPR041426">
    <property type="entry name" value="Mos1_HTH"/>
</dbReference>
<dbReference type="InterPro" id="IPR052709">
    <property type="entry name" value="Transposase-MT_Hybrid"/>
</dbReference>
<reference evidence="2" key="1">
    <citation type="submission" date="2020-05" db="UniProtKB">
        <authorList>
            <consortium name="EnsemblMetazoa"/>
        </authorList>
    </citation>
    <scope>IDENTIFICATION</scope>
    <source>
        <strain evidence="2">Jacobina</strain>
    </source>
</reference>
<dbReference type="VEuPathDB" id="VectorBase:LLOJ002010"/>
<dbReference type="EnsemblMetazoa" id="LLOJ002010-RA">
    <property type="protein sequence ID" value="LLOJ002010-PA"/>
    <property type="gene ID" value="LLOJ002010"/>
</dbReference>
<dbReference type="GO" id="GO:0031297">
    <property type="term" value="P:replication fork processing"/>
    <property type="evidence" value="ECO:0007669"/>
    <property type="project" value="TreeGrafter"/>
</dbReference>
<dbReference type="GO" id="GO:0005634">
    <property type="term" value="C:nucleus"/>
    <property type="evidence" value="ECO:0007669"/>
    <property type="project" value="TreeGrafter"/>
</dbReference>
<dbReference type="PANTHER" id="PTHR46060:SF2">
    <property type="entry name" value="HISTONE-LYSINE N-METHYLTRANSFERASE SETMAR"/>
    <property type="match status" value="1"/>
</dbReference>
<evidence type="ECO:0000313" key="2">
    <source>
        <dbReference type="EnsemblMetazoa" id="LLOJ002010-PA"/>
    </source>
</evidence>
<sequence>MEFTREHFRAMILYDFKSKLTQKQCIDRLSNAFGNGAPSKGTIYRWFREFEIGRANICDESREGRPATAVVPENIAAVRRMVKRDPHITYREIKAVLRIAMTQIQTILHQHLAVTKVCSRWIPDKVSEDEKMKRQQFEELTSCAEQKE</sequence>
<evidence type="ECO:0000259" key="1">
    <source>
        <dbReference type="Pfam" id="PF17906"/>
    </source>
</evidence>
<dbReference type="EMBL" id="AJWK01006653">
    <property type="status" value="NOT_ANNOTATED_CDS"/>
    <property type="molecule type" value="Genomic_DNA"/>
</dbReference>
<dbReference type="GO" id="GO:0000014">
    <property type="term" value="F:single-stranded DNA endodeoxyribonuclease activity"/>
    <property type="evidence" value="ECO:0007669"/>
    <property type="project" value="TreeGrafter"/>
</dbReference>
<dbReference type="GO" id="GO:0006303">
    <property type="term" value="P:double-strand break repair via nonhomologous end joining"/>
    <property type="evidence" value="ECO:0007669"/>
    <property type="project" value="TreeGrafter"/>
</dbReference>
<dbReference type="GO" id="GO:0000729">
    <property type="term" value="P:DNA double-strand break processing"/>
    <property type="evidence" value="ECO:0007669"/>
    <property type="project" value="TreeGrafter"/>
</dbReference>
<accession>A0A1B0CCE2</accession>
<dbReference type="GO" id="GO:0044774">
    <property type="term" value="P:mitotic DNA integrity checkpoint signaling"/>
    <property type="evidence" value="ECO:0007669"/>
    <property type="project" value="TreeGrafter"/>
</dbReference>
<dbReference type="PANTHER" id="PTHR46060">
    <property type="entry name" value="MARINER MOS1 TRANSPOSASE-LIKE PROTEIN"/>
    <property type="match status" value="1"/>
</dbReference>
<feature type="domain" description="Mos1 transposase HTH" evidence="1">
    <location>
        <begin position="5"/>
        <end position="51"/>
    </location>
</feature>
<organism evidence="2 3">
    <name type="scientific">Lutzomyia longipalpis</name>
    <name type="common">Sand fly</name>
    <dbReference type="NCBI Taxonomy" id="7200"/>
    <lineage>
        <taxon>Eukaryota</taxon>
        <taxon>Metazoa</taxon>
        <taxon>Ecdysozoa</taxon>
        <taxon>Arthropoda</taxon>
        <taxon>Hexapoda</taxon>
        <taxon>Insecta</taxon>
        <taxon>Pterygota</taxon>
        <taxon>Neoptera</taxon>
        <taxon>Endopterygota</taxon>
        <taxon>Diptera</taxon>
        <taxon>Nematocera</taxon>
        <taxon>Psychodoidea</taxon>
        <taxon>Psychodidae</taxon>
        <taxon>Lutzomyia</taxon>
        <taxon>Lutzomyia</taxon>
    </lineage>
</organism>
<dbReference type="GO" id="GO:0003690">
    <property type="term" value="F:double-stranded DNA binding"/>
    <property type="evidence" value="ECO:0007669"/>
    <property type="project" value="TreeGrafter"/>
</dbReference>
<dbReference type="AlphaFoldDB" id="A0A1B0CCE2"/>
<proteinExistence type="predicted"/>
<dbReference type="Pfam" id="PF17906">
    <property type="entry name" value="HTH_48"/>
    <property type="match status" value="1"/>
</dbReference>
<name>A0A1B0CCE2_LUTLO</name>
<keyword evidence="3" id="KW-1185">Reference proteome</keyword>